<keyword evidence="1" id="KW-0812">Transmembrane</keyword>
<evidence type="ECO:0000313" key="3">
    <source>
        <dbReference type="Proteomes" id="UP000093111"/>
    </source>
</evidence>
<dbReference type="RefSeq" id="WP_068955365.1">
    <property type="nucleotide sequence ID" value="NZ_LGLV01000010.1"/>
</dbReference>
<evidence type="ECO:0000256" key="1">
    <source>
        <dbReference type="SAM" id="Phobius"/>
    </source>
</evidence>
<comment type="caution">
    <text evidence="2">The sequence shown here is derived from an EMBL/GenBank/DDBJ whole genome shotgun (WGS) entry which is preliminary data.</text>
</comment>
<keyword evidence="3" id="KW-1185">Reference proteome</keyword>
<dbReference type="EMBL" id="LGLV01000010">
    <property type="protein sequence ID" value="OBZ94406.1"/>
    <property type="molecule type" value="Genomic_DNA"/>
</dbReference>
<keyword evidence="1" id="KW-1133">Transmembrane helix</keyword>
<evidence type="ECO:0000313" key="2">
    <source>
        <dbReference type="EMBL" id="OBZ94406.1"/>
    </source>
</evidence>
<reference evidence="2 3" key="1">
    <citation type="journal article" date="2016" name="Syst. Appl. Microbiol.">
        <title>Pararhizobium polonicum sp. nov. isolated from tumors on stone fruit rootstocks.</title>
        <authorList>
            <person name="Pulawska J."/>
            <person name="Kuzmanovic N."/>
            <person name="Willems A."/>
            <person name="Pothier J.F."/>
        </authorList>
    </citation>
    <scope>NUCLEOTIDE SEQUENCE [LARGE SCALE GENOMIC DNA]</scope>
    <source>
        <strain evidence="2 3">F5.1</strain>
    </source>
</reference>
<feature type="transmembrane region" description="Helical" evidence="1">
    <location>
        <begin position="37"/>
        <end position="56"/>
    </location>
</feature>
<gene>
    <name evidence="2" type="ORF">ADU59_17215</name>
</gene>
<dbReference type="STRING" id="1612624.ADU59_17215"/>
<dbReference type="OrthoDB" id="8388660at2"/>
<organism evidence="2 3">
    <name type="scientific">Pararhizobium polonicum</name>
    <dbReference type="NCBI Taxonomy" id="1612624"/>
    <lineage>
        <taxon>Bacteria</taxon>
        <taxon>Pseudomonadati</taxon>
        <taxon>Pseudomonadota</taxon>
        <taxon>Alphaproteobacteria</taxon>
        <taxon>Hyphomicrobiales</taxon>
        <taxon>Rhizobiaceae</taxon>
        <taxon>Rhizobium/Agrobacterium group</taxon>
        <taxon>Pararhizobium</taxon>
    </lineage>
</organism>
<evidence type="ECO:0008006" key="4">
    <source>
        <dbReference type="Google" id="ProtNLM"/>
    </source>
</evidence>
<protein>
    <recommendedName>
        <fullName evidence="4">Transmembrane protein</fullName>
    </recommendedName>
</protein>
<name>A0A1C7P0C4_9HYPH</name>
<dbReference type="AlphaFoldDB" id="A0A1C7P0C4"/>
<dbReference type="Proteomes" id="UP000093111">
    <property type="component" value="Unassembled WGS sequence"/>
</dbReference>
<accession>A0A1C7P0C4</accession>
<keyword evidence="1" id="KW-0472">Membrane</keyword>
<proteinExistence type="predicted"/>
<sequence length="62" mass="7209">MAWFVLFYTLICLFFLDNTYREGEMAGNGWDGMRVLGLVLCLVWPLLLVHVIILVYRARQTG</sequence>